<reference evidence="2 3" key="1">
    <citation type="submission" date="2016-10" db="EMBL/GenBank/DDBJ databases">
        <authorList>
            <person name="de Groot N.N."/>
        </authorList>
    </citation>
    <scope>NUCLEOTIDE SEQUENCE [LARGE SCALE GENOMIC DNA]</scope>
    <source>
        <strain evidence="2 3">DSM 21800</strain>
    </source>
</reference>
<dbReference type="AlphaFoldDB" id="A0A1H1ZFP2"/>
<evidence type="ECO:0008006" key="4">
    <source>
        <dbReference type="Google" id="ProtNLM"/>
    </source>
</evidence>
<dbReference type="InterPro" id="IPR021903">
    <property type="entry name" value="DUF3515"/>
</dbReference>
<dbReference type="OrthoDB" id="3213819at2"/>
<keyword evidence="3" id="KW-1185">Reference proteome</keyword>
<proteinExistence type="predicted"/>
<protein>
    <recommendedName>
        <fullName evidence="4">DUF3515 domain-containing protein</fullName>
    </recommendedName>
</protein>
<gene>
    <name evidence="2" type="ORF">SAMN04489812_5197</name>
</gene>
<evidence type="ECO:0000313" key="2">
    <source>
        <dbReference type="EMBL" id="SDT32605.1"/>
    </source>
</evidence>
<feature type="chain" id="PRO_5039537497" description="DUF3515 domain-containing protein" evidence="1">
    <location>
        <begin position="20"/>
        <end position="147"/>
    </location>
</feature>
<evidence type="ECO:0000313" key="3">
    <source>
        <dbReference type="Proteomes" id="UP000199103"/>
    </source>
</evidence>
<keyword evidence="1" id="KW-0732">Signal</keyword>
<dbReference type="Pfam" id="PF12028">
    <property type="entry name" value="DUF3515"/>
    <property type="match status" value="1"/>
</dbReference>
<sequence length="147" mass="15399">MIFGAVVAALLVAVGGCAAEVPAPTPNAATAKTCRSLVSALPQIVDQQRHREVEPASDFTAAWGHPAITLACGVTKPAGMNAASKCWEVNGVGWYAEERDSDIRYTTLGRTALVQVTVPNKYTPQANALVDLAAPIKSQVPVVRTCV</sequence>
<evidence type="ECO:0000256" key="1">
    <source>
        <dbReference type="SAM" id="SignalP"/>
    </source>
</evidence>
<accession>A0A1H1ZFP2</accession>
<dbReference type="EMBL" id="LT629772">
    <property type="protein sequence ID" value="SDT32605.1"/>
    <property type="molecule type" value="Genomic_DNA"/>
</dbReference>
<dbReference type="Proteomes" id="UP000199103">
    <property type="component" value="Chromosome I"/>
</dbReference>
<organism evidence="2 3">
    <name type="scientific">Microlunatus soli</name>
    <dbReference type="NCBI Taxonomy" id="630515"/>
    <lineage>
        <taxon>Bacteria</taxon>
        <taxon>Bacillati</taxon>
        <taxon>Actinomycetota</taxon>
        <taxon>Actinomycetes</taxon>
        <taxon>Propionibacteriales</taxon>
        <taxon>Propionibacteriaceae</taxon>
        <taxon>Microlunatus</taxon>
    </lineage>
</organism>
<dbReference type="STRING" id="630515.SAMN04489812_5197"/>
<feature type="signal peptide" evidence="1">
    <location>
        <begin position="1"/>
        <end position="19"/>
    </location>
</feature>
<name>A0A1H1ZFP2_9ACTN</name>